<evidence type="ECO:0000313" key="3">
    <source>
        <dbReference type="EMBL" id="TDO50725.1"/>
    </source>
</evidence>
<name>A0A4R6KN03_9ACTN</name>
<organism evidence="3 4">
    <name type="scientific">Kribbella caucasensis</name>
    <dbReference type="NCBI Taxonomy" id="2512215"/>
    <lineage>
        <taxon>Bacteria</taxon>
        <taxon>Bacillati</taxon>
        <taxon>Actinomycetota</taxon>
        <taxon>Actinomycetes</taxon>
        <taxon>Propionibacteriales</taxon>
        <taxon>Kribbellaceae</taxon>
        <taxon>Kribbella</taxon>
    </lineage>
</organism>
<reference evidence="3 4" key="1">
    <citation type="submission" date="2019-03" db="EMBL/GenBank/DDBJ databases">
        <title>Genomic Encyclopedia of Type Strains, Phase III (KMG-III): the genomes of soil and plant-associated and newly described type strains.</title>
        <authorList>
            <person name="Whitman W."/>
        </authorList>
    </citation>
    <scope>NUCLEOTIDE SEQUENCE [LARGE SCALE GENOMIC DNA]</scope>
    <source>
        <strain evidence="3 4">VKM Ac-2527</strain>
    </source>
</reference>
<dbReference type="GO" id="GO:0016491">
    <property type="term" value="F:oxidoreductase activity"/>
    <property type="evidence" value="ECO:0007669"/>
    <property type="project" value="UniProtKB-KW"/>
</dbReference>
<gene>
    <name evidence="3" type="ORF">EV643_104219</name>
</gene>
<dbReference type="SUPFAM" id="SSF51735">
    <property type="entry name" value="NAD(P)-binding Rossmann-fold domains"/>
    <property type="match status" value="1"/>
</dbReference>
<dbReference type="InterPro" id="IPR036291">
    <property type="entry name" value="NAD(P)-bd_dom_sf"/>
</dbReference>
<comment type="similarity">
    <text evidence="1">Belongs to the short-chain dehydrogenases/reductases (SDR) family.</text>
</comment>
<dbReference type="FunFam" id="3.40.50.720:FF:000084">
    <property type="entry name" value="Short-chain dehydrogenase reductase"/>
    <property type="match status" value="1"/>
</dbReference>
<comment type="caution">
    <text evidence="3">The sequence shown here is derived from an EMBL/GenBank/DDBJ whole genome shotgun (WGS) entry which is preliminary data.</text>
</comment>
<evidence type="ECO:0000256" key="2">
    <source>
        <dbReference type="ARBA" id="ARBA00023002"/>
    </source>
</evidence>
<dbReference type="OrthoDB" id="517007at2"/>
<keyword evidence="2" id="KW-0560">Oxidoreductase</keyword>
<proteinExistence type="inferred from homology"/>
<dbReference type="PANTHER" id="PTHR43639:SF1">
    <property type="entry name" value="SHORT-CHAIN DEHYDROGENASE_REDUCTASE FAMILY PROTEIN"/>
    <property type="match status" value="1"/>
</dbReference>
<keyword evidence="4" id="KW-1185">Reference proteome</keyword>
<dbReference type="Gene3D" id="3.40.50.720">
    <property type="entry name" value="NAD(P)-binding Rossmann-like Domain"/>
    <property type="match status" value="1"/>
</dbReference>
<dbReference type="Pfam" id="PF13561">
    <property type="entry name" value="adh_short_C2"/>
    <property type="match status" value="1"/>
</dbReference>
<dbReference type="RefSeq" id="WP_133799912.1">
    <property type="nucleotide sequence ID" value="NZ_SNWQ01000004.1"/>
</dbReference>
<dbReference type="InterPro" id="IPR002347">
    <property type="entry name" value="SDR_fam"/>
</dbReference>
<dbReference type="PANTHER" id="PTHR43639">
    <property type="entry name" value="OXIDOREDUCTASE, SHORT-CHAIN DEHYDROGENASE/REDUCTASE FAMILY (AFU_ORTHOLOGUE AFUA_5G02870)"/>
    <property type="match status" value="1"/>
</dbReference>
<sequence length="246" mass="24978">MGLLDGKAALVAGGSRGIGAAIVRRLAADGALVTFTFASSSSAAEEVVSAVKEAGGQAVAVQADQSDVAALSSVFDTASVDGGLDILVCNAAQSQVKPIADVTEDDFDQLMAINLKGPYFAIKKAGEVLRDGGRIITVSTLNTALPAPGISLYAATKAGLEQFTKIAAREYGARGITANVVSPGATDTDMFRDSNPPEIAEMLVGMTPLGRVGEPADVADVVAFLAGPDGRWLTGQNLRATGGLVL</sequence>
<dbReference type="PRINTS" id="PR00081">
    <property type="entry name" value="GDHRDH"/>
</dbReference>
<dbReference type="PRINTS" id="PR00080">
    <property type="entry name" value="SDRFAMILY"/>
</dbReference>
<dbReference type="EMBL" id="SNWQ01000004">
    <property type="protein sequence ID" value="TDO50725.1"/>
    <property type="molecule type" value="Genomic_DNA"/>
</dbReference>
<dbReference type="Proteomes" id="UP000295388">
    <property type="component" value="Unassembled WGS sequence"/>
</dbReference>
<evidence type="ECO:0000256" key="1">
    <source>
        <dbReference type="ARBA" id="ARBA00006484"/>
    </source>
</evidence>
<evidence type="ECO:0000313" key="4">
    <source>
        <dbReference type="Proteomes" id="UP000295388"/>
    </source>
</evidence>
<accession>A0A4R6KN03</accession>
<protein>
    <submittedName>
        <fullName evidence="3">3-oxoacyl-[acyl-carrier protein] reductase</fullName>
    </submittedName>
</protein>
<dbReference type="AlphaFoldDB" id="A0A4R6KN03"/>